<dbReference type="PROSITE" id="PS51257">
    <property type="entry name" value="PROKAR_LIPOPROTEIN"/>
    <property type="match status" value="1"/>
</dbReference>
<keyword evidence="3" id="KW-1185">Reference proteome</keyword>
<feature type="signal peptide" evidence="1">
    <location>
        <begin position="1"/>
        <end position="22"/>
    </location>
</feature>
<evidence type="ECO:0000313" key="2">
    <source>
        <dbReference type="EMBL" id="MBH5322839.1"/>
    </source>
</evidence>
<comment type="caution">
    <text evidence="2">The sequence shown here is derived from an EMBL/GenBank/DDBJ whole genome shotgun (WGS) entry which is preliminary data.</text>
</comment>
<dbReference type="Proteomes" id="UP000602442">
    <property type="component" value="Unassembled WGS sequence"/>
</dbReference>
<organism evidence="2 3">
    <name type="scientific">Aurantiacibacter sediminis</name>
    <dbReference type="NCBI Taxonomy" id="2793064"/>
    <lineage>
        <taxon>Bacteria</taxon>
        <taxon>Pseudomonadati</taxon>
        <taxon>Pseudomonadota</taxon>
        <taxon>Alphaproteobacteria</taxon>
        <taxon>Sphingomonadales</taxon>
        <taxon>Erythrobacteraceae</taxon>
        <taxon>Aurantiacibacter</taxon>
    </lineage>
</organism>
<evidence type="ECO:0000256" key="1">
    <source>
        <dbReference type="SAM" id="SignalP"/>
    </source>
</evidence>
<feature type="chain" id="PRO_5046508764" description="Twin-arginine translocation pathway signal protein" evidence="1">
    <location>
        <begin position="23"/>
        <end position="180"/>
    </location>
</feature>
<reference evidence="2 3" key="1">
    <citation type="submission" date="2020-11" db="EMBL/GenBank/DDBJ databases">
        <title>Erythrobacter sediminis sp. nov., a marine bacterium from a tidal flat of Garorim Bay.</title>
        <authorList>
            <person name="Kim D."/>
            <person name="Yoo Y."/>
            <person name="Kim J.-J."/>
        </authorList>
    </citation>
    <scope>NUCLEOTIDE SEQUENCE [LARGE SCALE GENOMIC DNA]</scope>
    <source>
        <strain evidence="2 3">JGD-13</strain>
    </source>
</reference>
<keyword evidence="1" id="KW-0732">Signal</keyword>
<sequence length="180" mass="19164">MPMTRRDLFVGAAVASTLAASAGVSACSPAPTDHLTAPGQFFALLARGEFVAARDLLAEGATLSVVSSEGGFHYEEPQAIAEVLGQLLTTEGFNMVGDGEGDAVGGMYWGQRGPWLCSDMLKGNAIEMGHCGSDMWGSIFNVYVDAFTVQDRLKTILLLQAQDFVLLAPYVHRDFEAPSE</sequence>
<protein>
    <recommendedName>
        <fullName evidence="4">Twin-arginine translocation pathway signal protein</fullName>
    </recommendedName>
</protein>
<accession>A0ABS0N4X5</accession>
<dbReference type="InterPro" id="IPR006311">
    <property type="entry name" value="TAT_signal"/>
</dbReference>
<dbReference type="PROSITE" id="PS51318">
    <property type="entry name" value="TAT"/>
    <property type="match status" value="1"/>
</dbReference>
<evidence type="ECO:0008006" key="4">
    <source>
        <dbReference type="Google" id="ProtNLM"/>
    </source>
</evidence>
<name>A0ABS0N4X5_9SPHN</name>
<dbReference type="EMBL" id="JAEANY010000003">
    <property type="protein sequence ID" value="MBH5322839.1"/>
    <property type="molecule type" value="Genomic_DNA"/>
</dbReference>
<proteinExistence type="predicted"/>
<dbReference type="RefSeq" id="WP_197921578.1">
    <property type="nucleotide sequence ID" value="NZ_CAWPTA010000008.1"/>
</dbReference>
<gene>
    <name evidence="2" type="ORF">I5L03_09595</name>
</gene>
<evidence type="ECO:0000313" key="3">
    <source>
        <dbReference type="Proteomes" id="UP000602442"/>
    </source>
</evidence>